<dbReference type="InterPro" id="IPR003660">
    <property type="entry name" value="HAMP_dom"/>
</dbReference>
<dbReference type="EC" id="2.7.13.3" evidence="3"/>
<dbReference type="Pfam" id="PF00512">
    <property type="entry name" value="HisKA"/>
    <property type="match status" value="1"/>
</dbReference>
<dbReference type="InterPro" id="IPR000014">
    <property type="entry name" value="PAS"/>
</dbReference>
<dbReference type="SMART" id="SM00091">
    <property type="entry name" value="PAS"/>
    <property type="match status" value="1"/>
</dbReference>
<dbReference type="InterPro" id="IPR013767">
    <property type="entry name" value="PAS_fold"/>
</dbReference>
<proteinExistence type="predicted"/>
<evidence type="ECO:0000259" key="17">
    <source>
        <dbReference type="PROSITE" id="PS50113"/>
    </source>
</evidence>
<keyword evidence="12" id="KW-0902">Two-component regulatory system</keyword>
<keyword evidence="6" id="KW-0808">Transferase</keyword>
<dbReference type="Pfam" id="PF02743">
    <property type="entry name" value="dCache_1"/>
    <property type="match status" value="1"/>
</dbReference>
<dbReference type="Pfam" id="PF00989">
    <property type="entry name" value="PAS"/>
    <property type="match status" value="1"/>
</dbReference>
<dbReference type="GO" id="GO:0006355">
    <property type="term" value="P:regulation of DNA-templated transcription"/>
    <property type="evidence" value="ECO:0007669"/>
    <property type="project" value="InterPro"/>
</dbReference>
<keyword evidence="8" id="KW-0547">Nucleotide-binding</keyword>
<dbReference type="Pfam" id="PF02518">
    <property type="entry name" value="HATPase_c"/>
    <property type="match status" value="1"/>
</dbReference>
<dbReference type="CDD" id="cd00130">
    <property type="entry name" value="PAS"/>
    <property type="match status" value="1"/>
</dbReference>
<reference evidence="19 20" key="1">
    <citation type="submission" date="2016-10" db="EMBL/GenBank/DDBJ databases">
        <authorList>
            <person name="de Groot N.N."/>
        </authorList>
    </citation>
    <scope>NUCLEOTIDE SEQUENCE [LARGE SCALE GENOMIC DNA]</scope>
    <source>
        <strain evidence="19 20">DSM 23126</strain>
    </source>
</reference>
<dbReference type="InterPro" id="IPR003661">
    <property type="entry name" value="HisK_dim/P_dom"/>
</dbReference>
<evidence type="ECO:0000259" key="16">
    <source>
        <dbReference type="PROSITE" id="PS50112"/>
    </source>
</evidence>
<dbReference type="GO" id="GO:0000155">
    <property type="term" value="F:phosphorelay sensor kinase activity"/>
    <property type="evidence" value="ECO:0007669"/>
    <property type="project" value="InterPro"/>
</dbReference>
<dbReference type="InterPro" id="IPR004358">
    <property type="entry name" value="Sig_transdc_His_kin-like_C"/>
</dbReference>
<dbReference type="PROSITE" id="PS50885">
    <property type="entry name" value="HAMP"/>
    <property type="match status" value="1"/>
</dbReference>
<evidence type="ECO:0000256" key="5">
    <source>
        <dbReference type="ARBA" id="ARBA00022553"/>
    </source>
</evidence>
<dbReference type="STRING" id="1122204.SAMN05421781_1051"/>
<evidence type="ECO:0000256" key="7">
    <source>
        <dbReference type="ARBA" id="ARBA00022692"/>
    </source>
</evidence>
<accession>A0A1H2S7Z1</accession>
<dbReference type="Gene3D" id="6.10.340.10">
    <property type="match status" value="1"/>
</dbReference>
<dbReference type="InterPro" id="IPR033479">
    <property type="entry name" value="dCache_1"/>
</dbReference>
<dbReference type="PROSITE" id="PS50109">
    <property type="entry name" value="HIS_KIN"/>
    <property type="match status" value="1"/>
</dbReference>
<comment type="catalytic activity">
    <reaction evidence="1">
        <text>ATP + protein L-histidine = ADP + protein N-phospho-L-histidine.</text>
        <dbReference type="EC" id="2.7.13.3"/>
    </reaction>
</comment>
<comment type="subcellular location">
    <subcellularLocation>
        <location evidence="2">Cell membrane</location>
        <topology evidence="2">Multi-pass membrane protein</topology>
    </subcellularLocation>
</comment>
<keyword evidence="9" id="KW-0418">Kinase</keyword>
<dbReference type="PANTHER" id="PTHR43065:SF46">
    <property type="entry name" value="C4-DICARBOXYLATE TRANSPORT SENSOR PROTEIN DCTB"/>
    <property type="match status" value="1"/>
</dbReference>
<evidence type="ECO:0000313" key="20">
    <source>
        <dbReference type="Proteomes" id="UP000199488"/>
    </source>
</evidence>
<dbReference type="InterPro" id="IPR005467">
    <property type="entry name" value="His_kinase_dom"/>
</dbReference>
<feature type="domain" description="Histidine kinase" evidence="15">
    <location>
        <begin position="505"/>
        <end position="714"/>
    </location>
</feature>
<feature type="transmembrane region" description="Helical" evidence="14">
    <location>
        <begin position="287"/>
        <end position="306"/>
    </location>
</feature>
<dbReference type="Gene3D" id="1.10.287.130">
    <property type="match status" value="1"/>
</dbReference>
<dbReference type="PROSITE" id="PS50112">
    <property type="entry name" value="PAS"/>
    <property type="match status" value="1"/>
</dbReference>
<evidence type="ECO:0000313" key="19">
    <source>
        <dbReference type="EMBL" id="SDW27089.1"/>
    </source>
</evidence>
<evidence type="ECO:0000256" key="9">
    <source>
        <dbReference type="ARBA" id="ARBA00022777"/>
    </source>
</evidence>
<evidence type="ECO:0000256" key="2">
    <source>
        <dbReference type="ARBA" id="ARBA00004651"/>
    </source>
</evidence>
<dbReference type="SMART" id="SM00388">
    <property type="entry name" value="HisKA"/>
    <property type="match status" value="1"/>
</dbReference>
<dbReference type="SUPFAM" id="SSF55874">
    <property type="entry name" value="ATPase domain of HSP90 chaperone/DNA topoisomerase II/histidine kinase"/>
    <property type="match status" value="1"/>
</dbReference>
<evidence type="ECO:0000256" key="13">
    <source>
        <dbReference type="ARBA" id="ARBA00023136"/>
    </source>
</evidence>
<feature type="domain" description="PAS" evidence="16">
    <location>
        <begin position="363"/>
        <end position="410"/>
    </location>
</feature>
<keyword evidence="20" id="KW-1185">Reference proteome</keyword>
<evidence type="ECO:0000256" key="3">
    <source>
        <dbReference type="ARBA" id="ARBA00012438"/>
    </source>
</evidence>
<dbReference type="InterPro" id="IPR036890">
    <property type="entry name" value="HATPase_C_sf"/>
</dbReference>
<dbReference type="InterPro" id="IPR036097">
    <property type="entry name" value="HisK_dim/P_sf"/>
</dbReference>
<keyword evidence="5" id="KW-0597">Phosphoprotein</keyword>
<dbReference type="SUPFAM" id="SSF55785">
    <property type="entry name" value="PYP-like sensor domain (PAS domain)"/>
    <property type="match status" value="1"/>
</dbReference>
<evidence type="ECO:0000256" key="10">
    <source>
        <dbReference type="ARBA" id="ARBA00022840"/>
    </source>
</evidence>
<evidence type="ECO:0000259" key="18">
    <source>
        <dbReference type="PROSITE" id="PS50885"/>
    </source>
</evidence>
<dbReference type="NCBIfam" id="TIGR00229">
    <property type="entry name" value="sensory_box"/>
    <property type="match status" value="1"/>
</dbReference>
<sequence>MRKLRSKLLVITLIITALPLLIFGVVLFESQRSEMEAQLEGSLFSLSNNLSLTMESVLSERMNDLDMMTMNPVLQDENAAPSDIRNELEQMVEAENLYMGIVYIDTNGDIVTSTRDEVIGKNVSDRIWYQKAREGNPTLEEAFIDPILKQPIIPLAGPVENDAGNVMAVISPSINENALWEVLWQRLNKMGEHERFSGQAFVVNNEGEYIAYPNSGYVLEESFLEEQGIKENSIEELIAGQEDQLIEHGNDVSVVTPVENVGSLANEWYVGYTVPKSGFYANLRQLVYSYLFVFSIVLIITVFAVFKLSKYIVHPVERLAEATSRFAIGKKVFPLQTNAYEEVDVLTNTFNHMSEQLEERERGHRQSTMILETTDNGVIAVSRDFMNITTFNAMCEKLFGLDRKEALGHSVQQVMKKSEDFRMFAREIEEHRLNDSQLEMKEIEVPINGKNRTFLVNMTILPPLDAQESSEGIVLIFNDITEKKDMENELVRSEKLKMVGQLSAGFAHEIRNPLTTIKGFVQLFRQSAKKEKDIQHYDLVLNEIDRMNSIVEDLLGLARPTSSGDEHGIQVNSLLEELLELYSQQAVKNKTFIYTNFDELPEIIGDRKKLSQVFVNLIKNGLEAMPEGGVLRVETSMHWTGEPYFEVKIKDTGSGMSEEQLQKIGNPFYTTKSNGTGLGLMTVFQIVEDFKGTLEVDSAPGSGTEFNVRLPAQLAGETMSSDSQNAN</sequence>
<evidence type="ECO:0000256" key="12">
    <source>
        <dbReference type="ARBA" id="ARBA00023012"/>
    </source>
</evidence>
<dbReference type="PRINTS" id="PR00344">
    <property type="entry name" value="BCTRLSENSOR"/>
</dbReference>
<evidence type="ECO:0000256" key="1">
    <source>
        <dbReference type="ARBA" id="ARBA00000085"/>
    </source>
</evidence>
<dbReference type="InterPro" id="IPR029151">
    <property type="entry name" value="Sensor-like_sf"/>
</dbReference>
<dbReference type="PROSITE" id="PS50113">
    <property type="entry name" value="PAC"/>
    <property type="match status" value="1"/>
</dbReference>
<keyword evidence="10" id="KW-0067">ATP-binding</keyword>
<gene>
    <name evidence="19" type="ORF">SAMN05421781_1051</name>
</gene>
<evidence type="ECO:0000256" key="6">
    <source>
        <dbReference type="ARBA" id="ARBA00022679"/>
    </source>
</evidence>
<dbReference type="EMBL" id="FNNC01000001">
    <property type="protein sequence ID" value="SDW27089.1"/>
    <property type="molecule type" value="Genomic_DNA"/>
</dbReference>
<dbReference type="SMART" id="SM00304">
    <property type="entry name" value="HAMP"/>
    <property type="match status" value="1"/>
</dbReference>
<dbReference type="GO" id="GO:0005524">
    <property type="term" value="F:ATP binding"/>
    <property type="evidence" value="ECO:0007669"/>
    <property type="project" value="UniProtKB-KW"/>
</dbReference>
<evidence type="ECO:0000256" key="8">
    <source>
        <dbReference type="ARBA" id="ARBA00022741"/>
    </source>
</evidence>
<keyword evidence="11 14" id="KW-1133">Transmembrane helix</keyword>
<dbReference type="Gene3D" id="3.30.565.10">
    <property type="entry name" value="Histidine kinase-like ATPase, C-terminal domain"/>
    <property type="match status" value="1"/>
</dbReference>
<dbReference type="SUPFAM" id="SSF103190">
    <property type="entry name" value="Sensory domain-like"/>
    <property type="match status" value="1"/>
</dbReference>
<dbReference type="Proteomes" id="UP000199488">
    <property type="component" value="Unassembled WGS sequence"/>
</dbReference>
<evidence type="ECO:0000256" key="14">
    <source>
        <dbReference type="SAM" id="Phobius"/>
    </source>
</evidence>
<dbReference type="SUPFAM" id="SSF47384">
    <property type="entry name" value="Homodimeric domain of signal transducing histidine kinase"/>
    <property type="match status" value="1"/>
</dbReference>
<protein>
    <recommendedName>
        <fullName evidence="3">histidine kinase</fullName>
        <ecNumber evidence="3">2.7.13.3</ecNumber>
    </recommendedName>
</protein>
<dbReference type="CDD" id="cd00082">
    <property type="entry name" value="HisKA"/>
    <property type="match status" value="1"/>
</dbReference>
<dbReference type="InterPro" id="IPR035965">
    <property type="entry name" value="PAS-like_dom_sf"/>
</dbReference>
<evidence type="ECO:0000256" key="11">
    <source>
        <dbReference type="ARBA" id="ARBA00022989"/>
    </source>
</evidence>
<dbReference type="InterPro" id="IPR000700">
    <property type="entry name" value="PAS-assoc_C"/>
</dbReference>
<name>A0A1H2S7Z1_9BACI</name>
<dbReference type="PANTHER" id="PTHR43065">
    <property type="entry name" value="SENSOR HISTIDINE KINASE"/>
    <property type="match status" value="1"/>
</dbReference>
<dbReference type="GO" id="GO:0005886">
    <property type="term" value="C:plasma membrane"/>
    <property type="evidence" value="ECO:0007669"/>
    <property type="project" value="UniProtKB-SubCell"/>
</dbReference>
<keyword evidence="7 14" id="KW-0812">Transmembrane</keyword>
<organism evidence="19 20">
    <name type="scientific">Marinococcus luteus</name>
    <dbReference type="NCBI Taxonomy" id="1122204"/>
    <lineage>
        <taxon>Bacteria</taxon>
        <taxon>Bacillati</taxon>
        <taxon>Bacillota</taxon>
        <taxon>Bacilli</taxon>
        <taxon>Bacillales</taxon>
        <taxon>Bacillaceae</taxon>
        <taxon>Marinococcus</taxon>
    </lineage>
</organism>
<keyword evidence="13 14" id="KW-0472">Membrane</keyword>
<dbReference type="AlphaFoldDB" id="A0A1H2S7Z1"/>
<dbReference type="SMART" id="SM00387">
    <property type="entry name" value="HATPase_c"/>
    <property type="match status" value="1"/>
</dbReference>
<feature type="domain" description="HAMP" evidence="18">
    <location>
        <begin position="310"/>
        <end position="362"/>
    </location>
</feature>
<dbReference type="InterPro" id="IPR003594">
    <property type="entry name" value="HATPase_dom"/>
</dbReference>
<dbReference type="RefSeq" id="WP_176967652.1">
    <property type="nucleotide sequence ID" value="NZ_FNNC01000001.1"/>
</dbReference>
<evidence type="ECO:0000259" key="15">
    <source>
        <dbReference type="PROSITE" id="PS50109"/>
    </source>
</evidence>
<evidence type="ECO:0000256" key="4">
    <source>
        <dbReference type="ARBA" id="ARBA00022475"/>
    </source>
</evidence>
<keyword evidence="4" id="KW-1003">Cell membrane</keyword>
<dbReference type="CDD" id="cd12914">
    <property type="entry name" value="PDC1_DGC_like"/>
    <property type="match status" value="1"/>
</dbReference>
<dbReference type="CDD" id="cd06225">
    <property type="entry name" value="HAMP"/>
    <property type="match status" value="1"/>
</dbReference>
<feature type="domain" description="PAC" evidence="17">
    <location>
        <begin position="436"/>
        <end position="492"/>
    </location>
</feature>
<dbReference type="Gene3D" id="3.30.450.20">
    <property type="entry name" value="PAS domain"/>
    <property type="match status" value="3"/>
</dbReference>